<feature type="chain" id="PRO_5032819862" description="FMN-binding domain-containing protein" evidence="6">
    <location>
        <begin position="28"/>
        <end position="228"/>
    </location>
</feature>
<evidence type="ECO:0000256" key="6">
    <source>
        <dbReference type="SAM" id="SignalP"/>
    </source>
</evidence>
<dbReference type="GO" id="GO:0010181">
    <property type="term" value="F:FMN binding"/>
    <property type="evidence" value="ECO:0007669"/>
    <property type="project" value="InterPro"/>
</dbReference>
<dbReference type="GO" id="GO:0009055">
    <property type="term" value="F:electron transfer activity"/>
    <property type="evidence" value="ECO:0007669"/>
    <property type="project" value="InterPro"/>
</dbReference>
<keyword evidence="1" id="KW-0813">Transport</keyword>
<dbReference type="InterPro" id="IPR007329">
    <property type="entry name" value="FMN-bd"/>
</dbReference>
<evidence type="ECO:0000256" key="1">
    <source>
        <dbReference type="ARBA" id="ARBA00022448"/>
    </source>
</evidence>
<name>A0A7S8J0T3_9BACT</name>
<keyword evidence="2" id="KW-0597">Phosphoprotein</keyword>
<feature type="signal peptide" evidence="6">
    <location>
        <begin position="1"/>
        <end position="27"/>
    </location>
</feature>
<reference evidence="8 9" key="1">
    <citation type="journal article" date="2020" name="ISME J.">
        <title>Enrichment and physiological characterization of a novel comammox Nitrospira indicates ammonium inhibition of complete nitrification.</title>
        <authorList>
            <person name="Sakoula D."/>
            <person name="Koch H."/>
            <person name="Frank J."/>
            <person name="Jetten M.S.M."/>
            <person name="van Kessel M.A.H.J."/>
            <person name="Lucker S."/>
        </authorList>
    </citation>
    <scope>NUCLEOTIDE SEQUENCE [LARGE SCALE GENOMIC DNA]</scope>
    <source>
        <strain evidence="8">Comreactor17</strain>
    </source>
</reference>
<dbReference type="Proteomes" id="UP000593737">
    <property type="component" value="Chromosome"/>
</dbReference>
<evidence type="ECO:0000256" key="2">
    <source>
        <dbReference type="ARBA" id="ARBA00022553"/>
    </source>
</evidence>
<dbReference type="KEGG" id="nkf:Nkreftii_003158"/>
<sequence length="228" mass="25772">MRSHVRFLSRFALGAALWLTMPLSAGAERVWDNDLKRYLTEDELSHAEVFLSEEEAVKIILPKSDRVRKETLRLTQEKKDLIEQRIGWKFPEEAFEVYVGETGEKIDGYAMVHNTIGKHKHMTYMVGVDATGACSDVELLVFREARGSEVGRKRFNVQYEGKTVLDPIRINKDIINITGATMSVRSISAGVKRVLVLIDEFYLKPVGIGSDTLAAKRDKGFFTSLFGN</sequence>
<accession>A0A7S8J0T3</accession>
<keyword evidence="4" id="KW-0288">FMN</keyword>
<dbReference type="GO" id="GO:0022900">
    <property type="term" value="P:electron transport chain"/>
    <property type="evidence" value="ECO:0007669"/>
    <property type="project" value="InterPro"/>
</dbReference>
<dbReference type="GO" id="GO:0005886">
    <property type="term" value="C:plasma membrane"/>
    <property type="evidence" value="ECO:0007669"/>
    <property type="project" value="InterPro"/>
</dbReference>
<evidence type="ECO:0000256" key="5">
    <source>
        <dbReference type="ARBA" id="ARBA00022982"/>
    </source>
</evidence>
<keyword evidence="6" id="KW-0732">Signal</keyword>
<dbReference type="InterPro" id="IPR010209">
    <property type="entry name" value="Ion_transpt_RnfG/RsxG"/>
</dbReference>
<dbReference type="PANTHER" id="PTHR36118">
    <property type="entry name" value="ION-TRANSLOCATING OXIDOREDUCTASE COMPLEX SUBUNIT G"/>
    <property type="match status" value="1"/>
</dbReference>
<dbReference type="Pfam" id="PF04205">
    <property type="entry name" value="FMN_bind"/>
    <property type="match status" value="1"/>
</dbReference>
<evidence type="ECO:0000259" key="7">
    <source>
        <dbReference type="SMART" id="SM00900"/>
    </source>
</evidence>
<proteinExistence type="predicted"/>
<evidence type="ECO:0000313" key="9">
    <source>
        <dbReference type="Proteomes" id="UP000593737"/>
    </source>
</evidence>
<dbReference type="SMART" id="SM00900">
    <property type="entry name" value="FMN_bind"/>
    <property type="match status" value="1"/>
</dbReference>
<organism evidence="8 9">
    <name type="scientific">Candidatus Nitrospira kreftii</name>
    <dbReference type="NCBI Taxonomy" id="2652173"/>
    <lineage>
        <taxon>Bacteria</taxon>
        <taxon>Pseudomonadati</taxon>
        <taxon>Nitrospirota</taxon>
        <taxon>Nitrospiria</taxon>
        <taxon>Nitrospirales</taxon>
        <taxon>Nitrospiraceae</taxon>
        <taxon>Nitrospira</taxon>
    </lineage>
</organism>
<keyword evidence="3" id="KW-0285">Flavoprotein</keyword>
<evidence type="ECO:0000313" key="8">
    <source>
        <dbReference type="EMBL" id="QPD05384.1"/>
    </source>
</evidence>
<evidence type="ECO:0000256" key="3">
    <source>
        <dbReference type="ARBA" id="ARBA00022630"/>
    </source>
</evidence>
<evidence type="ECO:0000256" key="4">
    <source>
        <dbReference type="ARBA" id="ARBA00022643"/>
    </source>
</evidence>
<dbReference type="EMBL" id="CP047423">
    <property type="protein sequence ID" value="QPD05384.1"/>
    <property type="molecule type" value="Genomic_DNA"/>
</dbReference>
<dbReference type="PANTHER" id="PTHR36118:SF1">
    <property type="entry name" value="ION-TRANSLOCATING OXIDOREDUCTASE COMPLEX SUBUNIT G"/>
    <property type="match status" value="1"/>
</dbReference>
<gene>
    <name evidence="8" type="ORF">Nkreftii_003158</name>
</gene>
<keyword evidence="5" id="KW-0249">Electron transport</keyword>
<feature type="domain" description="FMN-binding" evidence="7">
    <location>
        <begin position="117"/>
        <end position="198"/>
    </location>
</feature>
<dbReference type="AlphaFoldDB" id="A0A7S8J0T3"/>
<protein>
    <recommendedName>
        <fullName evidence="7">FMN-binding domain-containing protein</fullName>
    </recommendedName>
</protein>